<organism evidence="2 3">
    <name type="scientific">Solanum verrucosum</name>
    <dbReference type="NCBI Taxonomy" id="315347"/>
    <lineage>
        <taxon>Eukaryota</taxon>
        <taxon>Viridiplantae</taxon>
        <taxon>Streptophyta</taxon>
        <taxon>Embryophyta</taxon>
        <taxon>Tracheophyta</taxon>
        <taxon>Spermatophyta</taxon>
        <taxon>Magnoliopsida</taxon>
        <taxon>eudicotyledons</taxon>
        <taxon>Gunneridae</taxon>
        <taxon>Pentapetalae</taxon>
        <taxon>asterids</taxon>
        <taxon>lamiids</taxon>
        <taxon>Solanales</taxon>
        <taxon>Solanaceae</taxon>
        <taxon>Solanoideae</taxon>
        <taxon>Solaneae</taxon>
        <taxon>Solanum</taxon>
    </lineage>
</organism>
<protein>
    <submittedName>
        <fullName evidence="2">Uncharacterized protein</fullName>
    </submittedName>
</protein>
<proteinExistence type="predicted"/>
<keyword evidence="3" id="KW-1185">Reference proteome</keyword>
<reference evidence="2" key="1">
    <citation type="submission" date="2023-08" db="EMBL/GenBank/DDBJ databases">
        <title>A de novo genome assembly of Solanum verrucosum Schlechtendal, a Mexican diploid species geographically isolated from the other diploid A-genome species in potato relatives.</title>
        <authorList>
            <person name="Hosaka K."/>
        </authorList>
    </citation>
    <scope>NUCLEOTIDE SEQUENCE</scope>
    <source>
        <tissue evidence="2">Young leaves</tissue>
    </source>
</reference>
<name>A0AAF0TCB0_SOLVR</name>
<accession>A0AAF0TCB0</accession>
<evidence type="ECO:0000313" key="2">
    <source>
        <dbReference type="EMBL" id="WMV07930.1"/>
    </source>
</evidence>
<sequence>MRWLELLKDYDMSIFYHPVLPVISYSTIDFFVQLSSSSGSERLGQPKLGGYGTPPAGSTDAWMNRAGIPGMTR</sequence>
<feature type="region of interest" description="Disordered" evidence="1">
    <location>
        <begin position="38"/>
        <end position="73"/>
    </location>
</feature>
<dbReference type="AlphaFoldDB" id="A0AAF0TCB0"/>
<gene>
    <name evidence="2" type="ORF">MTR67_001315</name>
</gene>
<dbReference type="Proteomes" id="UP001234989">
    <property type="component" value="Chromosome 1"/>
</dbReference>
<dbReference type="EMBL" id="CP133612">
    <property type="protein sequence ID" value="WMV07930.1"/>
    <property type="molecule type" value="Genomic_DNA"/>
</dbReference>
<evidence type="ECO:0000313" key="3">
    <source>
        <dbReference type="Proteomes" id="UP001234989"/>
    </source>
</evidence>
<evidence type="ECO:0000256" key="1">
    <source>
        <dbReference type="SAM" id="MobiDB-lite"/>
    </source>
</evidence>